<accession>A0ABW6WSQ5</accession>
<evidence type="ECO:0000313" key="4">
    <source>
        <dbReference type="Proteomes" id="UP001602245"/>
    </source>
</evidence>
<evidence type="ECO:0000313" key="3">
    <source>
        <dbReference type="EMBL" id="MFF5296338.1"/>
    </source>
</evidence>
<feature type="region of interest" description="Disordered" evidence="1">
    <location>
        <begin position="111"/>
        <end position="245"/>
    </location>
</feature>
<comment type="caution">
    <text evidence="3">The sequence shown here is derived from an EMBL/GenBank/DDBJ whole genome shotgun (WGS) entry which is preliminary data.</text>
</comment>
<dbReference type="Proteomes" id="UP001602245">
    <property type="component" value="Unassembled WGS sequence"/>
</dbReference>
<evidence type="ECO:0008006" key="5">
    <source>
        <dbReference type="Google" id="ProtNLM"/>
    </source>
</evidence>
<dbReference type="RefSeq" id="WP_026206832.1">
    <property type="nucleotide sequence ID" value="NZ_JBIAZU010000008.1"/>
</dbReference>
<feature type="transmembrane region" description="Helical" evidence="2">
    <location>
        <begin position="32"/>
        <end position="53"/>
    </location>
</feature>
<sequence length="245" mass="26358">MSDAEYHGFLGLLAAGGVLLSVLAIRGLDQRLVWRVVDGLAAAGSFGYALYLAFVVTDPAASVNVYYFAVAAVLPLLLIVLLRERARARRRRLAAGLNQIMYVAPPPATALTPFPAPPPPYDPAAKEEPPPEESRRHTYEARPSGLPRKPAGPSVPGLSGHRPPPANPPAEPPPIAGPGAPLPGRETFRHTVEPQTAGHDTADVHETTSRLRRPAYLDDPAYTRERGRHRASEPDEPGEGPPDRR</sequence>
<feature type="compositionally biased region" description="Pro residues" evidence="1">
    <location>
        <begin position="162"/>
        <end position="176"/>
    </location>
</feature>
<feature type="compositionally biased region" description="Basic and acidic residues" evidence="1">
    <location>
        <begin position="200"/>
        <end position="209"/>
    </location>
</feature>
<evidence type="ECO:0000256" key="1">
    <source>
        <dbReference type="SAM" id="MobiDB-lite"/>
    </source>
</evidence>
<gene>
    <name evidence="3" type="ORF">ACFY35_43460</name>
</gene>
<feature type="compositionally biased region" description="Basic and acidic residues" evidence="1">
    <location>
        <begin position="221"/>
        <end position="233"/>
    </location>
</feature>
<keyword evidence="2" id="KW-0472">Membrane</keyword>
<proteinExistence type="predicted"/>
<keyword evidence="4" id="KW-1185">Reference proteome</keyword>
<feature type="transmembrane region" description="Helical" evidence="2">
    <location>
        <begin position="65"/>
        <end position="82"/>
    </location>
</feature>
<feature type="compositionally biased region" description="Basic and acidic residues" evidence="1">
    <location>
        <begin position="124"/>
        <end position="140"/>
    </location>
</feature>
<dbReference type="EMBL" id="JBIAZU010000008">
    <property type="protein sequence ID" value="MFF5296338.1"/>
    <property type="molecule type" value="Genomic_DNA"/>
</dbReference>
<feature type="transmembrane region" description="Helical" evidence="2">
    <location>
        <begin position="6"/>
        <end position="25"/>
    </location>
</feature>
<protein>
    <recommendedName>
        <fullName evidence="5">Integral membrane protein</fullName>
    </recommendedName>
</protein>
<organism evidence="3 4">
    <name type="scientific">Paractinoplanes globisporus</name>
    <dbReference type="NCBI Taxonomy" id="113565"/>
    <lineage>
        <taxon>Bacteria</taxon>
        <taxon>Bacillati</taxon>
        <taxon>Actinomycetota</taxon>
        <taxon>Actinomycetes</taxon>
        <taxon>Micromonosporales</taxon>
        <taxon>Micromonosporaceae</taxon>
        <taxon>Paractinoplanes</taxon>
    </lineage>
</organism>
<keyword evidence="2" id="KW-1133">Transmembrane helix</keyword>
<name>A0ABW6WSQ5_9ACTN</name>
<evidence type="ECO:0000256" key="2">
    <source>
        <dbReference type="SAM" id="Phobius"/>
    </source>
</evidence>
<keyword evidence="2" id="KW-0812">Transmembrane</keyword>
<feature type="compositionally biased region" description="Pro residues" evidence="1">
    <location>
        <begin position="111"/>
        <end position="122"/>
    </location>
</feature>
<reference evidence="3 4" key="1">
    <citation type="submission" date="2024-10" db="EMBL/GenBank/DDBJ databases">
        <title>The Natural Products Discovery Center: Release of the First 8490 Sequenced Strains for Exploring Actinobacteria Biosynthetic Diversity.</title>
        <authorList>
            <person name="Kalkreuter E."/>
            <person name="Kautsar S.A."/>
            <person name="Yang D."/>
            <person name="Bader C.D."/>
            <person name="Teijaro C.N."/>
            <person name="Fluegel L."/>
            <person name="Davis C.M."/>
            <person name="Simpson J.R."/>
            <person name="Lauterbach L."/>
            <person name="Steele A.D."/>
            <person name="Gui C."/>
            <person name="Meng S."/>
            <person name="Li G."/>
            <person name="Viehrig K."/>
            <person name="Ye F."/>
            <person name="Su P."/>
            <person name="Kiefer A.F."/>
            <person name="Nichols A."/>
            <person name="Cepeda A.J."/>
            <person name="Yan W."/>
            <person name="Fan B."/>
            <person name="Jiang Y."/>
            <person name="Adhikari A."/>
            <person name="Zheng C.-J."/>
            <person name="Schuster L."/>
            <person name="Cowan T.M."/>
            <person name="Smanski M.J."/>
            <person name="Chevrette M.G."/>
            <person name="De Carvalho L.P.S."/>
            <person name="Shen B."/>
        </authorList>
    </citation>
    <scope>NUCLEOTIDE SEQUENCE [LARGE SCALE GENOMIC DNA]</scope>
    <source>
        <strain evidence="3 4">NPDC000087</strain>
    </source>
</reference>